<feature type="binding site" evidence="7">
    <location>
        <position position="90"/>
    </location>
    <ligand>
        <name>substrate</name>
    </ligand>
</feature>
<feature type="site" description="Important for catalysis" evidence="8">
    <location>
        <position position="166"/>
    </location>
</feature>
<comment type="caution">
    <text evidence="11">The sequence shown here is derived from an EMBL/GenBank/DDBJ whole genome shotgun (WGS) entry which is preliminary data.</text>
</comment>
<feature type="binding site" evidence="7">
    <location>
        <position position="114"/>
    </location>
    <ligand>
        <name>substrate</name>
    </ligand>
</feature>
<dbReference type="InterPro" id="IPR046346">
    <property type="entry name" value="Aminoacid_DH-like_N_sf"/>
</dbReference>
<dbReference type="GO" id="GO:0004354">
    <property type="term" value="F:glutamate dehydrogenase (NADP+) activity"/>
    <property type="evidence" value="ECO:0007669"/>
    <property type="project" value="TreeGrafter"/>
</dbReference>
<dbReference type="GO" id="GO:0000166">
    <property type="term" value="F:nucleotide binding"/>
    <property type="evidence" value="ECO:0007669"/>
    <property type="project" value="UniProtKB-KW"/>
</dbReference>
<dbReference type="InterPro" id="IPR014362">
    <property type="entry name" value="Glu_DH"/>
</dbReference>
<proteinExistence type="inferred from homology"/>
<keyword evidence="12" id="KW-1185">Reference proteome</keyword>
<feature type="binding site" evidence="7">
    <location>
        <position position="111"/>
    </location>
    <ligand>
        <name>substrate</name>
    </ligand>
</feature>
<keyword evidence="4 5" id="KW-0560">Oxidoreductase</keyword>
<evidence type="ECO:0000256" key="2">
    <source>
        <dbReference type="ARBA" id="ARBA00011643"/>
    </source>
</evidence>
<evidence type="ECO:0000256" key="3">
    <source>
        <dbReference type="ARBA" id="ARBA00012896"/>
    </source>
</evidence>
<dbReference type="EMBL" id="JAEQMG010000157">
    <property type="protein sequence ID" value="MBK6089805.1"/>
    <property type="molecule type" value="Genomic_DNA"/>
</dbReference>
<dbReference type="SUPFAM" id="SSF53223">
    <property type="entry name" value="Aminoacid dehydrogenase-like, N-terminal domain"/>
    <property type="match status" value="1"/>
</dbReference>
<evidence type="ECO:0000256" key="4">
    <source>
        <dbReference type="ARBA" id="ARBA00023002"/>
    </source>
</evidence>
<dbReference type="InterPro" id="IPR006095">
    <property type="entry name" value="Glu/Leu/Phe/Val/Trp_DH"/>
</dbReference>
<sequence length="450" mass="49103">MSYVDEVIAKVKEKNASEPEFLQTVEEVLTSIRPLVDANEEKYRKLALLERIVEPERQIKFRVPWVDDNGQVQVNIGYRVQFNSAIGPYKGGLRFHPSVYIGIIKFLGFEQIFKNSLTGLPIGGGKGGSDFDPNGKSDMEIMRFCQSFITELFRHIGPDTDVPAGDIGVGGREIGFMMGQYKRIRDCYDGTLTGKGTENGGLAGRAEATGYGVVFYAREMLKHFGEELAGKKVVLSGFGNVTWGTALKLTELGAKVITISGPDGYILDEDGISGDKIDYLLELRGSGKNICSPYAEKYPNAKFFPGEKPWGVKADLYIPCATQNEIRIEDAKKMVENGTKFLCEAANMPTTNEAIEYLKENNVVIGPSKAANAGGVACSCIEMSQNAGHTVFTADDVYAQLENIMVNIFNQSIAACKKYNLGDDLIAGANIAGFERVANAMLLQGIEGIV</sequence>
<feature type="domain" description="Glutamate/phenylalanine/leucine/valine/L-tryptophan dehydrogenase C-terminal" evidence="10">
    <location>
        <begin position="202"/>
        <end position="445"/>
    </location>
</feature>
<feature type="binding site" evidence="7">
    <location>
        <position position="165"/>
    </location>
    <ligand>
        <name>substrate</name>
    </ligand>
</feature>
<keyword evidence="7" id="KW-0547">Nucleotide-binding</keyword>
<feature type="binding site" evidence="7">
    <location>
        <position position="379"/>
    </location>
    <ligand>
        <name>substrate</name>
    </ligand>
</feature>
<dbReference type="PANTHER" id="PTHR43571">
    <property type="entry name" value="NADP-SPECIFIC GLUTAMATE DEHYDROGENASE 1-RELATED"/>
    <property type="match status" value="1"/>
</dbReference>
<dbReference type="InterPro" id="IPR033524">
    <property type="entry name" value="Glu/Leu/Phe/Val_DH_AS"/>
</dbReference>
<keyword evidence="7" id="KW-0520">NAD</keyword>
<protein>
    <recommendedName>
        <fullName evidence="3 5">Glutamate dehydrogenase</fullName>
    </recommendedName>
</protein>
<dbReference type="GO" id="GO:0005829">
    <property type="term" value="C:cytosol"/>
    <property type="evidence" value="ECO:0007669"/>
    <property type="project" value="TreeGrafter"/>
</dbReference>
<dbReference type="Gene3D" id="3.40.50.10860">
    <property type="entry name" value="Leucine Dehydrogenase, chain A, domain 1"/>
    <property type="match status" value="1"/>
</dbReference>
<dbReference type="InterPro" id="IPR050724">
    <property type="entry name" value="Glu_Leu_Phe_Val_DH"/>
</dbReference>
<evidence type="ECO:0000256" key="9">
    <source>
        <dbReference type="RuleBase" id="RU004417"/>
    </source>
</evidence>
<dbReference type="PROSITE" id="PS00074">
    <property type="entry name" value="GLFV_DEHYDROGENASE"/>
    <property type="match status" value="1"/>
</dbReference>
<reference evidence="11" key="1">
    <citation type="submission" date="2021-01" db="EMBL/GenBank/DDBJ databases">
        <title>Genome public.</title>
        <authorList>
            <person name="Liu C."/>
            <person name="Sun Q."/>
        </authorList>
    </citation>
    <scope>NUCLEOTIDE SEQUENCE</scope>
    <source>
        <strain evidence="11">M6</strain>
    </source>
</reference>
<dbReference type="InterPro" id="IPR006096">
    <property type="entry name" value="Glu/Leu/Phe/Val/Trp_DH_C"/>
</dbReference>
<dbReference type="InterPro" id="IPR006097">
    <property type="entry name" value="Glu/Leu/Phe/Val/Trp_DH_dimer"/>
</dbReference>
<dbReference type="NCBIfam" id="NF006929">
    <property type="entry name" value="PRK09414.1"/>
    <property type="match status" value="1"/>
</dbReference>
<dbReference type="GO" id="GO:0006537">
    <property type="term" value="P:glutamate biosynthetic process"/>
    <property type="evidence" value="ECO:0007669"/>
    <property type="project" value="TreeGrafter"/>
</dbReference>
<gene>
    <name evidence="11" type="primary">gdhA</name>
    <name evidence="11" type="ORF">JKK62_14335</name>
</gene>
<dbReference type="PANTHER" id="PTHR43571:SF1">
    <property type="entry name" value="NADP-SPECIFIC GLUTAMATE DEHYDROGENASE 1-RELATED"/>
    <property type="match status" value="1"/>
</dbReference>
<evidence type="ECO:0000259" key="10">
    <source>
        <dbReference type="SMART" id="SM00839"/>
    </source>
</evidence>
<comment type="subunit">
    <text evidence="2">Homohexamer.</text>
</comment>
<feature type="active site" description="Proton donor" evidence="6">
    <location>
        <position position="126"/>
    </location>
</feature>
<comment type="similarity">
    <text evidence="1 5 9">Belongs to the Glu/Leu/Phe/Val dehydrogenases family.</text>
</comment>
<dbReference type="Gene3D" id="1.10.285.10">
    <property type="entry name" value="Glutamate Dehydrogenase, chain A, domain 3"/>
    <property type="match status" value="2"/>
</dbReference>
<name>A0A935C3L1_9FIRM</name>
<evidence type="ECO:0000256" key="1">
    <source>
        <dbReference type="ARBA" id="ARBA00006382"/>
    </source>
</evidence>
<evidence type="ECO:0000256" key="8">
    <source>
        <dbReference type="PIRSR" id="PIRSR000185-3"/>
    </source>
</evidence>
<dbReference type="FunFam" id="3.40.50.720:FF:000030">
    <property type="entry name" value="Glutamate dehydrogenase"/>
    <property type="match status" value="1"/>
</dbReference>
<dbReference type="FunFam" id="3.40.50.10860:FF:000002">
    <property type="entry name" value="Glutamate dehydrogenase"/>
    <property type="match status" value="1"/>
</dbReference>
<dbReference type="PRINTS" id="PR00082">
    <property type="entry name" value="GLFDHDRGNASE"/>
</dbReference>
<evidence type="ECO:0000313" key="11">
    <source>
        <dbReference type="EMBL" id="MBK6089805.1"/>
    </source>
</evidence>
<dbReference type="Pfam" id="PF02812">
    <property type="entry name" value="ELFV_dehydrog_N"/>
    <property type="match status" value="1"/>
</dbReference>
<dbReference type="Proteomes" id="UP000633365">
    <property type="component" value="Unassembled WGS sequence"/>
</dbReference>
<feature type="binding site" evidence="7">
    <location>
        <position position="209"/>
    </location>
    <ligand>
        <name>NAD(+)</name>
        <dbReference type="ChEBI" id="CHEBI:57540"/>
    </ligand>
</feature>
<accession>A0A935C3L1</accession>
<evidence type="ECO:0000313" key="12">
    <source>
        <dbReference type="Proteomes" id="UP000633365"/>
    </source>
</evidence>
<dbReference type="Pfam" id="PF00208">
    <property type="entry name" value="ELFV_dehydrog"/>
    <property type="match status" value="1"/>
</dbReference>
<feature type="binding site" evidence="7">
    <location>
        <position position="240"/>
    </location>
    <ligand>
        <name>NAD(+)</name>
        <dbReference type="ChEBI" id="CHEBI:57540"/>
    </ligand>
</feature>
<dbReference type="Gene3D" id="3.40.50.720">
    <property type="entry name" value="NAD(P)-binding Rossmann-like Domain"/>
    <property type="match status" value="1"/>
</dbReference>
<evidence type="ECO:0000256" key="5">
    <source>
        <dbReference type="PIRNR" id="PIRNR000185"/>
    </source>
</evidence>
<evidence type="ECO:0000256" key="6">
    <source>
        <dbReference type="PIRSR" id="PIRSR000185-1"/>
    </source>
</evidence>
<dbReference type="AlphaFoldDB" id="A0A935C3L1"/>
<organism evidence="11 12">
    <name type="scientific">Ruminococcus difficilis</name>
    <dbReference type="NCBI Taxonomy" id="2763069"/>
    <lineage>
        <taxon>Bacteria</taxon>
        <taxon>Bacillati</taxon>
        <taxon>Bacillota</taxon>
        <taxon>Clostridia</taxon>
        <taxon>Eubacteriales</taxon>
        <taxon>Oscillospiraceae</taxon>
        <taxon>Ruminococcus</taxon>
    </lineage>
</organism>
<dbReference type="InterPro" id="IPR036291">
    <property type="entry name" value="NAD(P)-bd_dom_sf"/>
</dbReference>
<evidence type="ECO:0000256" key="7">
    <source>
        <dbReference type="PIRSR" id="PIRSR000185-2"/>
    </source>
</evidence>
<dbReference type="SUPFAM" id="SSF51735">
    <property type="entry name" value="NAD(P)-binding Rossmann-fold domains"/>
    <property type="match status" value="1"/>
</dbReference>
<dbReference type="SMART" id="SM00839">
    <property type="entry name" value="ELFV_dehydrog"/>
    <property type="match status" value="1"/>
</dbReference>
<dbReference type="PIRSF" id="PIRSF000185">
    <property type="entry name" value="Glu_DH"/>
    <property type="match status" value="1"/>
</dbReference>
<dbReference type="RefSeq" id="WP_201428510.1">
    <property type="nucleotide sequence ID" value="NZ_JAEQMG010000157.1"/>
</dbReference>